<comment type="similarity">
    <text evidence="3">Belongs to the succinate dehydrogenase/fumarate reductase iron-sulfur protein family.</text>
</comment>
<evidence type="ECO:0000256" key="6">
    <source>
        <dbReference type="ARBA" id="ARBA00022532"/>
    </source>
</evidence>
<keyword evidence="8" id="KW-0479">Metal-binding</keyword>
<keyword evidence="12" id="KW-0003">3Fe-4S</keyword>
<sequence>MKIKIFKYDPAVDVAPRFIEHEVPHKDKMTMLEAVVWVHENKEMVAYDYSCHGRMCGRCAMMLDGVPTLACCTPIDDKAHTIEPLKGMTVIRDLIVDKSSLSNRVSVKYQRVRTEPIKEDEIDKFDKAAADTLYDMVNCTRCGCCDAGCPVVQSAPGEYAGPAVMLAIAHRHLDSYDQADRVVEAVGEGLYKCIMCGNCDKVCRRYEIKHVEAWQMLREAAEKRGLKPSYAK</sequence>
<keyword evidence="9" id="KW-0560">Oxidoreductase</keyword>
<dbReference type="Gene3D" id="1.10.1060.10">
    <property type="entry name" value="Alpha-helical ferredoxin"/>
    <property type="match status" value="1"/>
</dbReference>
<name>A0A098B6H2_DESHA</name>
<evidence type="ECO:0000256" key="2">
    <source>
        <dbReference type="ARBA" id="ARBA00001966"/>
    </source>
</evidence>
<gene>
    <name evidence="16" type="ORF">DPCES_4084</name>
</gene>
<dbReference type="InterPro" id="IPR017896">
    <property type="entry name" value="4Fe4S_Fe-S-bd"/>
</dbReference>
<evidence type="ECO:0000256" key="4">
    <source>
        <dbReference type="ARBA" id="ARBA00012792"/>
    </source>
</evidence>
<dbReference type="Gene3D" id="3.10.20.30">
    <property type="match status" value="1"/>
</dbReference>
<dbReference type="GO" id="GO:0051537">
    <property type="term" value="F:2 iron, 2 sulfur cluster binding"/>
    <property type="evidence" value="ECO:0007669"/>
    <property type="project" value="UniProtKB-KW"/>
</dbReference>
<organism evidence="16">
    <name type="scientific">Desulfitobacterium hafniense</name>
    <name type="common">Desulfitobacterium frappieri</name>
    <dbReference type="NCBI Taxonomy" id="49338"/>
    <lineage>
        <taxon>Bacteria</taxon>
        <taxon>Bacillati</taxon>
        <taxon>Bacillota</taxon>
        <taxon>Clostridia</taxon>
        <taxon>Eubacteriales</taxon>
        <taxon>Desulfitobacteriaceae</taxon>
        <taxon>Desulfitobacterium</taxon>
    </lineage>
</organism>
<dbReference type="SUPFAM" id="SSF54292">
    <property type="entry name" value="2Fe-2S ferredoxin-like"/>
    <property type="match status" value="1"/>
</dbReference>
<comment type="cofactor">
    <cofactor evidence="1">
        <name>[3Fe-4S] cluster</name>
        <dbReference type="ChEBI" id="CHEBI:21137"/>
    </cofactor>
</comment>
<evidence type="ECO:0000256" key="9">
    <source>
        <dbReference type="ARBA" id="ARBA00023002"/>
    </source>
</evidence>
<dbReference type="EC" id="1.3.5.1" evidence="4"/>
<dbReference type="InterPro" id="IPR050573">
    <property type="entry name" value="SDH/FRD_Iron-Sulfur"/>
</dbReference>
<dbReference type="PATRIC" id="fig|49338.4.peg.4393"/>
<dbReference type="InterPro" id="IPR012675">
    <property type="entry name" value="Beta-grasp_dom_sf"/>
</dbReference>
<dbReference type="Pfam" id="PF13085">
    <property type="entry name" value="Fer2_3"/>
    <property type="match status" value="1"/>
</dbReference>
<dbReference type="InterPro" id="IPR025192">
    <property type="entry name" value="Succ_DH/fum_Rdtase_N"/>
</dbReference>
<evidence type="ECO:0000256" key="5">
    <source>
        <dbReference type="ARBA" id="ARBA00022485"/>
    </source>
</evidence>
<evidence type="ECO:0000256" key="3">
    <source>
        <dbReference type="ARBA" id="ARBA00009433"/>
    </source>
</evidence>
<dbReference type="SUPFAM" id="SSF46548">
    <property type="entry name" value="alpha-helical ferredoxin"/>
    <property type="match status" value="1"/>
</dbReference>
<dbReference type="EMBL" id="LK996017">
    <property type="protein sequence ID" value="CDX03970.1"/>
    <property type="molecule type" value="Genomic_DNA"/>
</dbReference>
<evidence type="ECO:0000256" key="10">
    <source>
        <dbReference type="ARBA" id="ARBA00023004"/>
    </source>
</evidence>
<keyword evidence="11" id="KW-0411">Iron-sulfur</keyword>
<dbReference type="InterPro" id="IPR017900">
    <property type="entry name" value="4Fe4S_Fe_S_CS"/>
</dbReference>
<dbReference type="PANTHER" id="PTHR11921">
    <property type="entry name" value="SUCCINATE DEHYDROGENASE IRON-SULFUR PROTEIN"/>
    <property type="match status" value="1"/>
</dbReference>
<evidence type="ECO:0000259" key="14">
    <source>
        <dbReference type="Pfam" id="PF13085"/>
    </source>
</evidence>
<evidence type="ECO:0000256" key="11">
    <source>
        <dbReference type="ARBA" id="ARBA00023014"/>
    </source>
</evidence>
<feature type="domain" description="4Fe-4S ferredoxin-type" evidence="15">
    <location>
        <begin position="138"/>
        <end position="204"/>
    </location>
</feature>
<dbReference type="PROSITE" id="PS00198">
    <property type="entry name" value="4FE4S_FER_1"/>
    <property type="match status" value="1"/>
</dbReference>
<dbReference type="RefSeq" id="WP_018213839.1">
    <property type="nucleotide sequence ID" value="NZ_LK996017.1"/>
</dbReference>
<dbReference type="InterPro" id="IPR036010">
    <property type="entry name" value="2Fe-2S_ferredoxin-like_sf"/>
</dbReference>
<keyword evidence="5" id="KW-0004">4Fe-4S</keyword>
<dbReference type="GO" id="GO:0046872">
    <property type="term" value="F:metal ion binding"/>
    <property type="evidence" value="ECO:0007669"/>
    <property type="project" value="UniProtKB-KW"/>
</dbReference>
<evidence type="ECO:0000256" key="8">
    <source>
        <dbReference type="ARBA" id="ARBA00022723"/>
    </source>
</evidence>
<protein>
    <recommendedName>
        <fullName evidence="4">succinate dehydrogenase</fullName>
        <ecNumber evidence="4">1.3.5.1</ecNumber>
    </recommendedName>
</protein>
<evidence type="ECO:0000313" key="16">
    <source>
        <dbReference type="EMBL" id="CDX03970.1"/>
    </source>
</evidence>
<dbReference type="AlphaFoldDB" id="A0A098B6H2"/>
<comment type="cofactor">
    <cofactor evidence="2">
        <name>[4Fe-4S] cluster</name>
        <dbReference type="ChEBI" id="CHEBI:49883"/>
    </cofactor>
</comment>
<feature type="domain" description="Succinate dehydogenase/fumarate reductase N-terminal" evidence="14">
    <location>
        <begin position="2"/>
        <end position="101"/>
    </location>
</feature>
<dbReference type="Pfam" id="PF13183">
    <property type="entry name" value="Fer4_8"/>
    <property type="match status" value="1"/>
</dbReference>
<dbReference type="InterPro" id="IPR004489">
    <property type="entry name" value="Succ_DH/fum_Rdtase_Fe-S"/>
</dbReference>
<dbReference type="PANTHER" id="PTHR11921:SF29">
    <property type="entry name" value="SUCCINATE DEHYDROGENASE [UBIQUINONE] IRON-SULFUR SUBUNIT, MITOCHONDRIAL"/>
    <property type="match status" value="1"/>
</dbReference>
<dbReference type="NCBIfam" id="TIGR00384">
    <property type="entry name" value="dhsB"/>
    <property type="match status" value="1"/>
</dbReference>
<keyword evidence="6" id="KW-0816">Tricarboxylic acid cycle</keyword>
<dbReference type="GO" id="GO:0051538">
    <property type="term" value="F:3 iron, 4 sulfur cluster binding"/>
    <property type="evidence" value="ECO:0007669"/>
    <property type="project" value="UniProtKB-KW"/>
</dbReference>
<comment type="cofactor">
    <cofactor evidence="13">
        <name>[2Fe-2S] cluster</name>
        <dbReference type="ChEBI" id="CHEBI:190135"/>
    </cofactor>
</comment>
<proteinExistence type="inferred from homology"/>
<keyword evidence="10" id="KW-0408">Iron</keyword>
<evidence type="ECO:0000259" key="15">
    <source>
        <dbReference type="Pfam" id="PF13183"/>
    </source>
</evidence>
<keyword evidence="7" id="KW-0001">2Fe-2S</keyword>
<dbReference type="GO" id="GO:0008177">
    <property type="term" value="F:succinate dehydrogenase (quinone) activity"/>
    <property type="evidence" value="ECO:0007669"/>
    <property type="project" value="UniProtKB-EC"/>
</dbReference>
<evidence type="ECO:0000256" key="7">
    <source>
        <dbReference type="ARBA" id="ARBA00022714"/>
    </source>
</evidence>
<reference evidence="16" key="1">
    <citation type="submission" date="2014-07" db="EMBL/GenBank/DDBJ databases">
        <authorList>
            <person name="Hornung V.Bastian."/>
        </authorList>
    </citation>
    <scope>NUCLEOTIDE SEQUENCE</scope>
    <source>
        <strain evidence="16">PCE-S</strain>
    </source>
</reference>
<dbReference type="GO" id="GO:0022904">
    <property type="term" value="P:respiratory electron transport chain"/>
    <property type="evidence" value="ECO:0007669"/>
    <property type="project" value="TreeGrafter"/>
</dbReference>
<dbReference type="GO" id="GO:0051539">
    <property type="term" value="F:4 iron, 4 sulfur cluster binding"/>
    <property type="evidence" value="ECO:0007669"/>
    <property type="project" value="UniProtKB-KW"/>
</dbReference>
<evidence type="ECO:0000256" key="12">
    <source>
        <dbReference type="ARBA" id="ARBA00023291"/>
    </source>
</evidence>
<dbReference type="GO" id="GO:0009055">
    <property type="term" value="F:electron transfer activity"/>
    <property type="evidence" value="ECO:0007669"/>
    <property type="project" value="InterPro"/>
</dbReference>
<dbReference type="GO" id="GO:0006099">
    <property type="term" value="P:tricarboxylic acid cycle"/>
    <property type="evidence" value="ECO:0007669"/>
    <property type="project" value="UniProtKB-KW"/>
</dbReference>
<dbReference type="InterPro" id="IPR009051">
    <property type="entry name" value="Helical_ferredxn"/>
</dbReference>
<accession>A0A098B6H2</accession>
<evidence type="ECO:0000256" key="1">
    <source>
        <dbReference type="ARBA" id="ARBA00001927"/>
    </source>
</evidence>
<evidence type="ECO:0000256" key="13">
    <source>
        <dbReference type="ARBA" id="ARBA00034078"/>
    </source>
</evidence>